<dbReference type="GO" id="GO:0016787">
    <property type="term" value="F:hydrolase activity"/>
    <property type="evidence" value="ECO:0007669"/>
    <property type="project" value="InterPro"/>
</dbReference>
<evidence type="ECO:0000259" key="1">
    <source>
        <dbReference type="SMART" id="SM01001"/>
    </source>
</evidence>
<dbReference type="Pfam" id="PF00731">
    <property type="entry name" value="AIRC"/>
    <property type="match status" value="1"/>
</dbReference>
<dbReference type="Proteomes" id="UP000235005">
    <property type="component" value="Unassembled WGS sequence"/>
</dbReference>
<dbReference type="Gene3D" id="3.40.50.1970">
    <property type="match status" value="1"/>
</dbReference>
<feature type="domain" description="PurE" evidence="1">
    <location>
        <begin position="85"/>
        <end position="217"/>
    </location>
</feature>
<evidence type="ECO:0000313" key="2">
    <source>
        <dbReference type="EMBL" id="PLW70728.1"/>
    </source>
</evidence>
<dbReference type="PANTHER" id="PTHR43064:SF1">
    <property type="entry name" value="SLL1489 PROTEIN"/>
    <property type="match status" value="1"/>
</dbReference>
<dbReference type="EMBL" id="PKUS01000001">
    <property type="protein sequence ID" value="PLW70728.1"/>
    <property type="molecule type" value="Genomic_DNA"/>
</dbReference>
<proteinExistence type="predicted"/>
<dbReference type="SMART" id="SM01001">
    <property type="entry name" value="AIRC"/>
    <property type="match status" value="1"/>
</dbReference>
<reference evidence="2 3" key="1">
    <citation type="submission" date="2018-01" db="EMBL/GenBank/DDBJ databases">
        <title>The draft genome sequence of Halioglobus lutimaris HF004.</title>
        <authorList>
            <person name="Du Z.-J."/>
            <person name="Shi M.-J."/>
        </authorList>
    </citation>
    <scope>NUCLEOTIDE SEQUENCE [LARGE SCALE GENOMIC DNA]</scope>
    <source>
        <strain evidence="2 3">HF004</strain>
    </source>
</reference>
<dbReference type="SUPFAM" id="SSF52255">
    <property type="entry name" value="N5-CAIR mutase (phosphoribosylaminoimidazole carboxylase, PurE)"/>
    <property type="match status" value="1"/>
</dbReference>
<dbReference type="OrthoDB" id="9782511at2"/>
<comment type="caution">
    <text evidence="2">The sequence shown here is derived from an EMBL/GenBank/DDBJ whole genome shotgun (WGS) entry which is preliminary data.</text>
</comment>
<keyword evidence="3" id="KW-1185">Reference proteome</keyword>
<dbReference type="PANTHER" id="PTHR43064">
    <property type="entry name" value="PHOSPHORIBOSYLAMINOIMIDAZOLE CARBOXYLASE-RELATED"/>
    <property type="match status" value="1"/>
</dbReference>
<organism evidence="2 3">
    <name type="scientific">Pseudohalioglobus lutimaris</name>
    <dbReference type="NCBI Taxonomy" id="1737061"/>
    <lineage>
        <taxon>Bacteria</taxon>
        <taxon>Pseudomonadati</taxon>
        <taxon>Pseudomonadota</taxon>
        <taxon>Gammaproteobacteria</taxon>
        <taxon>Cellvibrionales</taxon>
        <taxon>Halieaceae</taxon>
        <taxon>Pseudohalioglobus</taxon>
    </lineage>
</organism>
<evidence type="ECO:0000313" key="3">
    <source>
        <dbReference type="Proteomes" id="UP000235005"/>
    </source>
</evidence>
<accession>A0A2N5X8D3</accession>
<dbReference type="AlphaFoldDB" id="A0A2N5X8D3"/>
<dbReference type="InterPro" id="IPR000031">
    <property type="entry name" value="PurE_dom"/>
</dbReference>
<gene>
    <name evidence="2" type="ORF">C0039_00930</name>
</gene>
<name>A0A2N5X8D3_9GAMM</name>
<dbReference type="GO" id="GO:0006189">
    <property type="term" value="P:'de novo' IMP biosynthetic process"/>
    <property type="evidence" value="ECO:0007669"/>
    <property type="project" value="InterPro"/>
</dbReference>
<dbReference type="NCBIfam" id="NF033503">
    <property type="entry name" value="LarB"/>
    <property type="match status" value="1"/>
</dbReference>
<dbReference type="InterPro" id="IPR039476">
    <property type="entry name" value="P2CMN_synthase_LarB"/>
</dbReference>
<dbReference type="RefSeq" id="WP_075999587.1">
    <property type="nucleotide sequence ID" value="NZ_PKUS01000001.1"/>
</dbReference>
<sequence>MTVNYDYLRRERLGMPEAVLCAGKDMVSLNSIVAELAARPDHPVLFTRMEAGQLGGLDPEHRAALDYDALSSTAVLHGHLPARPGNVAVVTAGTSDLRVAMEAARTLHFTGVSHKVYADIGVAGLWRLTERIEEISQCDVIIVVAGMDAALASVIGGLVGKCVIGVPTSVGYGVAADGTTALNAMLASCGQGVMVTNIDNGFGAACAAIRVLNSLMIKESSV</sequence>
<protein>
    <submittedName>
        <fullName evidence="2">Circadian phase modifier CpmA</fullName>
    </submittedName>
</protein>